<sequence length="208" mass="23951">MSRLGKSIDIINIKSIHVWPLDLFPPSALNKKAGRKCIDYTFGVKVANRDDIHDILADVEDHTLTQSDHPMFSGCALFSHLVINTELDVDAAKWQLKTWCAAGFRKQERLWADSQSSQIAVSFQESSPKLAPQPLWVWRGDGVQLWIAVMDTARDEMYFLYEDNFLINANDLESLRKIVVKMASIMSWGHDHYTPWFRQLIRRDDLTS</sequence>
<proteinExistence type="predicted"/>
<comment type="caution">
    <text evidence="2">The sequence shown here is derived from an EMBL/GenBank/DDBJ whole genome shotgun (WGS) entry which is preliminary data.</text>
</comment>
<evidence type="ECO:0000313" key="2">
    <source>
        <dbReference type="EMBL" id="KAK5950104.1"/>
    </source>
</evidence>
<evidence type="ECO:0000259" key="1">
    <source>
        <dbReference type="Pfam" id="PF20516"/>
    </source>
</evidence>
<accession>A0AAN8I3A7</accession>
<keyword evidence="3" id="KW-1185">Reference proteome</keyword>
<reference evidence="2 3" key="1">
    <citation type="submission" date="2022-12" db="EMBL/GenBank/DDBJ databases">
        <title>Genomic features and morphological characterization of a novel Knufia sp. strain isolated from spacecraft assembly facility.</title>
        <authorList>
            <person name="Teixeira M."/>
            <person name="Chander A.M."/>
            <person name="Stajich J.E."/>
            <person name="Venkateswaran K."/>
        </authorList>
    </citation>
    <scope>NUCLEOTIDE SEQUENCE [LARGE SCALE GENOMIC DNA]</scope>
    <source>
        <strain evidence="2 3">FJI-L2-BK-P2</strain>
    </source>
</reference>
<feature type="domain" description="PD-(D/E)XK nuclease-like" evidence="1">
    <location>
        <begin position="27"/>
        <end position="193"/>
    </location>
</feature>
<dbReference type="Proteomes" id="UP001316803">
    <property type="component" value="Unassembled WGS sequence"/>
</dbReference>
<evidence type="ECO:0000313" key="3">
    <source>
        <dbReference type="Proteomes" id="UP001316803"/>
    </source>
</evidence>
<gene>
    <name evidence="2" type="ORF">OHC33_008819</name>
</gene>
<protein>
    <recommendedName>
        <fullName evidence="1">PD-(D/E)XK nuclease-like domain-containing protein</fullName>
    </recommendedName>
</protein>
<dbReference type="EMBL" id="JAKLMC020000029">
    <property type="protein sequence ID" value="KAK5950104.1"/>
    <property type="molecule type" value="Genomic_DNA"/>
</dbReference>
<dbReference type="Pfam" id="PF20516">
    <property type="entry name" value="PDDEXK_12"/>
    <property type="match status" value="1"/>
</dbReference>
<dbReference type="InterPro" id="IPR046797">
    <property type="entry name" value="PDDEXK_12"/>
</dbReference>
<dbReference type="AlphaFoldDB" id="A0AAN8I3A7"/>
<name>A0AAN8I3A7_9EURO</name>
<organism evidence="2 3">
    <name type="scientific">Knufia fluminis</name>
    <dbReference type="NCBI Taxonomy" id="191047"/>
    <lineage>
        <taxon>Eukaryota</taxon>
        <taxon>Fungi</taxon>
        <taxon>Dikarya</taxon>
        <taxon>Ascomycota</taxon>
        <taxon>Pezizomycotina</taxon>
        <taxon>Eurotiomycetes</taxon>
        <taxon>Chaetothyriomycetidae</taxon>
        <taxon>Chaetothyriales</taxon>
        <taxon>Trichomeriaceae</taxon>
        <taxon>Knufia</taxon>
    </lineage>
</organism>